<name>A0ABQ9J3Z9_9CUCU</name>
<keyword evidence="2" id="KW-1185">Reference proteome</keyword>
<protein>
    <submittedName>
        <fullName evidence="1">Uncharacterized protein</fullName>
    </submittedName>
</protein>
<organism evidence="1 2">
    <name type="scientific">Molorchus minor</name>
    <dbReference type="NCBI Taxonomy" id="1323400"/>
    <lineage>
        <taxon>Eukaryota</taxon>
        <taxon>Metazoa</taxon>
        <taxon>Ecdysozoa</taxon>
        <taxon>Arthropoda</taxon>
        <taxon>Hexapoda</taxon>
        <taxon>Insecta</taxon>
        <taxon>Pterygota</taxon>
        <taxon>Neoptera</taxon>
        <taxon>Endopterygota</taxon>
        <taxon>Coleoptera</taxon>
        <taxon>Polyphaga</taxon>
        <taxon>Cucujiformia</taxon>
        <taxon>Chrysomeloidea</taxon>
        <taxon>Cerambycidae</taxon>
        <taxon>Lamiinae</taxon>
        <taxon>Monochamini</taxon>
        <taxon>Molorchus</taxon>
    </lineage>
</organism>
<comment type="caution">
    <text evidence="1">The sequence shown here is derived from an EMBL/GenBank/DDBJ whole genome shotgun (WGS) entry which is preliminary data.</text>
</comment>
<accession>A0ABQ9J3Z9</accession>
<dbReference type="EMBL" id="JAPWTJ010001418">
    <property type="protein sequence ID" value="KAJ8971919.1"/>
    <property type="molecule type" value="Genomic_DNA"/>
</dbReference>
<evidence type="ECO:0000313" key="2">
    <source>
        <dbReference type="Proteomes" id="UP001162164"/>
    </source>
</evidence>
<evidence type="ECO:0000313" key="1">
    <source>
        <dbReference type="EMBL" id="KAJ8971919.1"/>
    </source>
</evidence>
<sequence>IRGESDSTGQRVLSDTYCFLLLVILPLSSNYYTNYFDACSDTSSVEIDTLSGLVDNNLCVIFYVFDVDRIDFDALFLLIASERSVSDLLKEISPIPNAAERRMVSRKRRAEKSGSA</sequence>
<reference evidence="1" key="1">
    <citation type="journal article" date="2023" name="Insect Mol. Biol.">
        <title>Genome sequencing provides insights into the evolution of gene families encoding plant cell wall-degrading enzymes in longhorned beetles.</title>
        <authorList>
            <person name="Shin N.R."/>
            <person name="Okamura Y."/>
            <person name="Kirsch R."/>
            <person name="Pauchet Y."/>
        </authorList>
    </citation>
    <scope>NUCLEOTIDE SEQUENCE</scope>
    <source>
        <strain evidence="1">MMC_N1</strain>
    </source>
</reference>
<dbReference type="Proteomes" id="UP001162164">
    <property type="component" value="Unassembled WGS sequence"/>
</dbReference>
<feature type="non-terminal residue" evidence="1">
    <location>
        <position position="1"/>
    </location>
</feature>
<gene>
    <name evidence="1" type="ORF">NQ317_008703</name>
</gene>
<proteinExistence type="predicted"/>